<dbReference type="RefSeq" id="WP_124997469.1">
    <property type="nucleotide sequence ID" value="NZ_BHYK01000002.1"/>
</dbReference>
<organism evidence="1 2">
    <name type="scientific">Clostridium tagluense</name>
    <dbReference type="NCBI Taxonomy" id="360422"/>
    <lineage>
        <taxon>Bacteria</taxon>
        <taxon>Bacillati</taxon>
        <taxon>Bacillota</taxon>
        <taxon>Clostridia</taxon>
        <taxon>Eubacteriales</taxon>
        <taxon>Clostridiaceae</taxon>
        <taxon>Clostridium</taxon>
    </lineage>
</organism>
<dbReference type="AlphaFoldDB" id="A0A401UGQ6"/>
<proteinExistence type="predicted"/>
<name>A0A401UGQ6_9CLOT</name>
<protein>
    <submittedName>
        <fullName evidence="1">Uncharacterized protein</fullName>
    </submittedName>
</protein>
<dbReference type="OrthoDB" id="1904464at2"/>
<accession>A0A401UGQ6</accession>
<dbReference type="Proteomes" id="UP000287872">
    <property type="component" value="Unassembled WGS sequence"/>
</dbReference>
<evidence type="ECO:0000313" key="1">
    <source>
        <dbReference type="EMBL" id="GCD08728.1"/>
    </source>
</evidence>
<evidence type="ECO:0000313" key="2">
    <source>
        <dbReference type="Proteomes" id="UP000287872"/>
    </source>
</evidence>
<comment type="caution">
    <text evidence="1">The sequence shown here is derived from an EMBL/GenBank/DDBJ whole genome shotgun (WGS) entry which is preliminary data.</text>
</comment>
<gene>
    <name evidence="1" type="ORF">Ctaglu_03510</name>
</gene>
<dbReference type="EMBL" id="BHYK01000002">
    <property type="protein sequence ID" value="GCD08728.1"/>
    <property type="molecule type" value="Genomic_DNA"/>
</dbReference>
<dbReference type="PANTHER" id="PTHR34819">
    <property type="entry name" value="LARGE CYSTEINE-RICH PERIPLASMIC PROTEIN OMCB"/>
    <property type="match status" value="1"/>
</dbReference>
<dbReference type="SUPFAM" id="SSF49401">
    <property type="entry name" value="Bacterial adhesins"/>
    <property type="match status" value="1"/>
</dbReference>
<dbReference type="InterPro" id="IPR047589">
    <property type="entry name" value="DUF11_rpt"/>
</dbReference>
<dbReference type="InterPro" id="IPR051172">
    <property type="entry name" value="Chlamydia_OmcB"/>
</dbReference>
<dbReference type="InterPro" id="IPR008966">
    <property type="entry name" value="Adhesion_dom_sf"/>
</dbReference>
<keyword evidence="2" id="KW-1185">Reference proteome</keyword>
<reference evidence="1 2" key="1">
    <citation type="submission" date="2018-11" db="EMBL/GenBank/DDBJ databases">
        <title>Genome sequencing and assembly of Clostridium tagluense strain A121.</title>
        <authorList>
            <person name="Murakami T."/>
            <person name="Segawa T."/>
            <person name="Shcherbakova V.A."/>
            <person name="Mori H."/>
            <person name="Yoshimura Y."/>
        </authorList>
    </citation>
    <scope>NUCLEOTIDE SEQUENCE [LARGE SCALE GENOMIC DNA]</scope>
    <source>
        <strain evidence="1 2">A121</strain>
    </source>
</reference>
<sequence length="301" mass="34137">MEVINQSRVDFHYRVSPSGPIICNTIFSNIVKTVIMEKSVVAVKKVDKPTACIFDILTYSIFIINKSMYSVNNVFLKDLVPSGEKFICSSVEVNRIRNKKLDPNCGFYVGTLESFSTCLITFKVLVLQHTICMTIKNHANITYDYIYNLEKPPIRVTIKTNVTLTTVENRLFKQINISNEFKMCNPCIHNKNIINISTKVKTMKTKILATPNGISEEGVYLTGYKILIIGVVEYNIHYIDRKFSRICCKKFISGFSSSLVLPKGICYSNKPDVHITIESTVITPLKSRCFKVDSTLLISLI</sequence>
<dbReference type="PANTHER" id="PTHR34819:SF3">
    <property type="entry name" value="CELL SURFACE PROTEIN"/>
    <property type="match status" value="1"/>
</dbReference>
<dbReference type="NCBIfam" id="TIGR01451">
    <property type="entry name" value="B_ant_repeat"/>
    <property type="match status" value="1"/>
</dbReference>